<dbReference type="AlphaFoldDB" id="A0A087U0D7"/>
<evidence type="ECO:0000313" key="2">
    <source>
        <dbReference type="Proteomes" id="UP000054359"/>
    </source>
</evidence>
<proteinExistence type="predicted"/>
<keyword evidence="2" id="KW-1185">Reference proteome</keyword>
<accession>A0A087U0D7</accession>
<feature type="non-terminal residue" evidence="1">
    <location>
        <position position="52"/>
    </location>
</feature>
<protein>
    <submittedName>
        <fullName evidence="1">Uncharacterized protein</fullName>
    </submittedName>
</protein>
<dbReference type="Proteomes" id="UP000054359">
    <property type="component" value="Unassembled WGS sequence"/>
</dbReference>
<gene>
    <name evidence="1" type="ORF">X975_17761</name>
</gene>
<reference evidence="1 2" key="1">
    <citation type="submission" date="2013-11" db="EMBL/GenBank/DDBJ databases">
        <title>Genome sequencing of Stegodyphus mimosarum.</title>
        <authorList>
            <person name="Bechsgaard J."/>
        </authorList>
    </citation>
    <scope>NUCLEOTIDE SEQUENCE [LARGE SCALE GENOMIC DNA]</scope>
</reference>
<organism evidence="1 2">
    <name type="scientific">Stegodyphus mimosarum</name>
    <name type="common">African social velvet spider</name>
    <dbReference type="NCBI Taxonomy" id="407821"/>
    <lineage>
        <taxon>Eukaryota</taxon>
        <taxon>Metazoa</taxon>
        <taxon>Ecdysozoa</taxon>
        <taxon>Arthropoda</taxon>
        <taxon>Chelicerata</taxon>
        <taxon>Arachnida</taxon>
        <taxon>Araneae</taxon>
        <taxon>Araneomorphae</taxon>
        <taxon>Entelegynae</taxon>
        <taxon>Eresoidea</taxon>
        <taxon>Eresidae</taxon>
        <taxon>Stegodyphus</taxon>
    </lineage>
</organism>
<name>A0A087U0D7_STEMI</name>
<sequence>MHYFFKAKLIRKKDQMLEIWMGLLLNHENVIRLRMEKMVDGHMKYGPVCYFF</sequence>
<evidence type="ECO:0000313" key="1">
    <source>
        <dbReference type="EMBL" id="KFM70826.1"/>
    </source>
</evidence>
<dbReference type="EMBL" id="KK117575">
    <property type="protein sequence ID" value="KFM70826.1"/>
    <property type="molecule type" value="Genomic_DNA"/>
</dbReference>